<dbReference type="InterPro" id="IPR027417">
    <property type="entry name" value="P-loop_NTPase"/>
</dbReference>
<protein>
    <recommendedName>
        <fullName evidence="3">ATP-binding protein</fullName>
    </recommendedName>
</protein>
<dbReference type="EMBL" id="CP109491">
    <property type="protein sequence ID" value="WUX41686.1"/>
    <property type="molecule type" value="Genomic_DNA"/>
</dbReference>
<dbReference type="RefSeq" id="WP_329359628.1">
    <property type="nucleotide sequence ID" value="NZ_CP108640.1"/>
</dbReference>
<sequence>MTDASTGQGNYLYERLTEKNFQRLCAALLAHVHPDARCYPVGHSDGGRDMTRTDGTEAVVYQVKWTSKSTQNPVSWLSAAVKEEADNIRRLVRDGATRYVLITSVAGTAVPGRGSMDRLDAELGRFRGDFNIPIQVWWRSDIDARVDAAPTELKWAYSDMLAGHDLVRYFVHGAQAAAQDQELRTLVMKVIATQWEEDSKVKFKQVELTTHNLDDLFVDVGATRVSEPSNLRRPLPGSMDLGHDSADLAGAARYLMRADRPFTLVRGEPGQGKSTLSQYLCQRHRAAYLNEADESAIDPASPEQPADPRIALRIDLHDYAAWLAGQDPFADDTGSAKRRLRRDGQLEQFLAAFLTAHGGGLSADVATVHDLLDRLPVLVVLDGLDEVASPTTRKRVVSEIDTFTARLRTALNAQLIVTTRPNASGLAEPSETLFETIALTRLSPELRSTYLHKWARARDISGPDLVELERTFKQRSAEPHIAQLADNPMQLTILLFLMQRRANSVPNSRTALYTSYMETFLDREAEKTETVHEHRADLEEVTAFLGWHLQARAEAENGNGQMPTRELLKAVMNYLFDVDKDQSMFTDLFTAVTDRVWALTSKVQGTFEFDVQPLREYFAARYLYEYAGADQRGFDTGEVLRNMVRRGYWLNTLRFYAGFANPNELGGMVEALEEERGARLHPNQVRIAAWNLLADGVFIGRKRSQNRAAELFLDDLSVRLIHHSATYMHELPEVAGDRGGHHLAAGLRELVEKDPASRATAERIRLASRLDDPSEFDVWWQDHMLAAAGTGNERTWLEVAASTQSLARAGAEVVNCLALADPAASAAALAAGAVAEPDSPAEHTLLRAVLDGHASDITHACPGYVGDVLRVLHPDYYMRKAWKRPDTEDERETAWSPQHHRHSAFRRLRDRDPRFGLLQQKAKNTVGQARTTSIWGNTARAVSELFGPCWLAAEIAIIGAAANPETFLTGGDLTRDSECFGPRPDYGRLLQEIRRNRANPAWWTETFTTYTDPLSRAVWVLALLSTATEDTLLEHLEHLEDAISKIPDEMLSVLRQSSSRLGAMTSARPLSEAALAAAADRSLAAVNLLTHHIRSKQLAALNESTLIDMARYGGAAWPALHALTERMSHALTPHLMDGLRAYGPYSQGPFGEPLHVRGDVFDGTSEAVAAVLDAPFDYPVEWVLAAVAAAERSSLASDASHLQDVAREQNWFTHQDR</sequence>
<dbReference type="Proteomes" id="UP001431926">
    <property type="component" value="Chromosome"/>
</dbReference>
<dbReference type="SUPFAM" id="SSF52540">
    <property type="entry name" value="P-loop containing nucleoside triphosphate hydrolases"/>
    <property type="match status" value="1"/>
</dbReference>
<keyword evidence="2" id="KW-1185">Reference proteome</keyword>
<organism evidence="1 2">
    <name type="scientific">Streptomyces anulatus</name>
    <name type="common">Streptomyces chrysomallus</name>
    <dbReference type="NCBI Taxonomy" id="1892"/>
    <lineage>
        <taxon>Bacteria</taxon>
        <taxon>Bacillati</taxon>
        <taxon>Actinomycetota</taxon>
        <taxon>Actinomycetes</taxon>
        <taxon>Kitasatosporales</taxon>
        <taxon>Streptomycetaceae</taxon>
        <taxon>Streptomyces</taxon>
    </lineage>
</organism>
<evidence type="ECO:0000313" key="1">
    <source>
        <dbReference type="EMBL" id="WUX41686.1"/>
    </source>
</evidence>
<accession>A0ABZ1ZXN6</accession>
<name>A0ABZ1ZXN6_STRAQ</name>
<evidence type="ECO:0000313" key="2">
    <source>
        <dbReference type="Proteomes" id="UP001431926"/>
    </source>
</evidence>
<evidence type="ECO:0008006" key="3">
    <source>
        <dbReference type="Google" id="ProtNLM"/>
    </source>
</evidence>
<dbReference type="Gene3D" id="3.40.50.300">
    <property type="entry name" value="P-loop containing nucleotide triphosphate hydrolases"/>
    <property type="match status" value="1"/>
</dbReference>
<proteinExistence type="predicted"/>
<reference evidence="1" key="1">
    <citation type="submission" date="2022-10" db="EMBL/GenBank/DDBJ databases">
        <title>The complete genomes of actinobacterial strains from the NBC collection.</title>
        <authorList>
            <person name="Joergensen T.S."/>
            <person name="Alvarez Arevalo M."/>
            <person name="Sterndorff E.B."/>
            <person name="Faurdal D."/>
            <person name="Vuksanovic O."/>
            <person name="Mourched A.-S."/>
            <person name="Charusanti P."/>
            <person name="Shaw S."/>
            <person name="Blin K."/>
            <person name="Weber T."/>
        </authorList>
    </citation>
    <scope>NUCLEOTIDE SEQUENCE</scope>
    <source>
        <strain evidence="1">NBC_01436</strain>
    </source>
</reference>
<gene>
    <name evidence="1" type="ORF">OG367_38060</name>
</gene>